<feature type="domain" description="HipA-like C-terminal" evidence="4">
    <location>
        <begin position="157"/>
        <end position="404"/>
    </location>
</feature>
<dbReference type="PANTHER" id="PTHR37419:SF1">
    <property type="entry name" value="SERINE_THREONINE-PROTEIN KINASE TOXIN HIPA"/>
    <property type="match status" value="1"/>
</dbReference>
<gene>
    <name evidence="6" type="ORF">DCW74_18200</name>
</gene>
<accession>A0A350P8N6</accession>
<evidence type="ECO:0000313" key="6">
    <source>
        <dbReference type="EMBL" id="HAW77653.1"/>
    </source>
</evidence>
<dbReference type="InterPro" id="IPR017508">
    <property type="entry name" value="HipA_N1"/>
</dbReference>
<dbReference type="Proteomes" id="UP000263517">
    <property type="component" value="Unassembled WGS sequence"/>
</dbReference>
<evidence type="ECO:0000256" key="3">
    <source>
        <dbReference type="ARBA" id="ARBA00022777"/>
    </source>
</evidence>
<organism evidence="6 7">
    <name type="scientific">Alteromonas australica</name>
    <dbReference type="NCBI Taxonomy" id="589873"/>
    <lineage>
        <taxon>Bacteria</taxon>
        <taxon>Pseudomonadati</taxon>
        <taxon>Pseudomonadota</taxon>
        <taxon>Gammaproteobacteria</taxon>
        <taxon>Alteromonadales</taxon>
        <taxon>Alteromonadaceae</taxon>
        <taxon>Alteromonas/Salinimonas group</taxon>
        <taxon>Alteromonas</taxon>
    </lineage>
</organism>
<dbReference type="Gene3D" id="1.10.1070.20">
    <property type="match status" value="1"/>
</dbReference>
<dbReference type="InterPro" id="IPR052028">
    <property type="entry name" value="HipA_Ser/Thr_kinase"/>
</dbReference>
<evidence type="ECO:0000259" key="4">
    <source>
        <dbReference type="Pfam" id="PF07804"/>
    </source>
</evidence>
<dbReference type="GO" id="GO:0004674">
    <property type="term" value="F:protein serine/threonine kinase activity"/>
    <property type="evidence" value="ECO:0007669"/>
    <property type="project" value="TreeGrafter"/>
</dbReference>
<evidence type="ECO:0000256" key="1">
    <source>
        <dbReference type="ARBA" id="ARBA00010164"/>
    </source>
</evidence>
<dbReference type="Pfam" id="PF13657">
    <property type="entry name" value="Couple_hipA"/>
    <property type="match status" value="1"/>
</dbReference>
<evidence type="ECO:0000313" key="7">
    <source>
        <dbReference type="Proteomes" id="UP000263517"/>
    </source>
</evidence>
<dbReference type="NCBIfam" id="TIGR03071">
    <property type="entry name" value="couple_hipA"/>
    <property type="match status" value="1"/>
</dbReference>
<keyword evidence="2" id="KW-0808">Transferase</keyword>
<keyword evidence="3" id="KW-0418">Kinase</keyword>
<dbReference type="AlphaFoldDB" id="A0A350P8N6"/>
<evidence type="ECO:0000256" key="2">
    <source>
        <dbReference type="ARBA" id="ARBA00022679"/>
    </source>
</evidence>
<dbReference type="PANTHER" id="PTHR37419">
    <property type="entry name" value="SERINE/THREONINE-PROTEIN KINASE TOXIN HIPA"/>
    <property type="match status" value="1"/>
</dbReference>
<reference evidence="6 7" key="1">
    <citation type="journal article" date="2018" name="Nat. Biotechnol.">
        <title>A standardized bacterial taxonomy based on genome phylogeny substantially revises the tree of life.</title>
        <authorList>
            <person name="Parks D.H."/>
            <person name="Chuvochina M."/>
            <person name="Waite D.W."/>
            <person name="Rinke C."/>
            <person name="Skarshewski A."/>
            <person name="Chaumeil P.A."/>
            <person name="Hugenholtz P."/>
        </authorList>
    </citation>
    <scope>NUCLEOTIDE SEQUENCE [LARGE SCALE GENOMIC DNA]</scope>
    <source>
        <strain evidence="6">UBA11978</strain>
    </source>
</reference>
<comment type="caution">
    <text evidence="6">The sequence shown here is derived from an EMBL/GenBank/DDBJ whole genome shotgun (WGS) entry which is preliminary data.</text>
</comment>
<dbReference type="GO" id="GO:0005829">
    <property type="term" value="C:cytosol"/>
    <property type="evidence" value="ECO:0007669"/>
    <property type="project" value="TreeGrafter"/>
</dbReference>
<evidence type="ECO:0000259" key="5">
    <source>
        <dbReference type="Pfam" id="PF13657"/>
    </source>
</evidence>
<proteinExistence type="inferred from homology"/>
<dbReference type="EMBL" id="DNAN01000632">
    <property type="protein sequence ID" value="HAW77653.1"/>
    <property type="molecule type" value="Genomic_DNA"/>
</dbReference>
<protein>
    <submittedName>
        <fullName evidence="6">HipA protein</fullName>
    </submittedName>
</protein>
<dbReference type="RefSeq" id="WP_272969844.1">
    <property type="nucleotide sequence ID" value="NZ_CALBIY010000073.1"/>
</dbReference>
<feature type="domain" description="HipA N-terminal subdomain 1" evidence="5">
    <location>
        <begin position="24"/>
        <end position="118"/>
    </location>
</feature>
<sequence>MTNAKPRQEIVEGQALANEPFTFDAYAENIKVGVLTFSSSTECSFSYDENWIRCGFDISPHIRVDGPIEERDVNRFIRNLLPEGTGLRCLINTFNVSHLSILEILNHAQVESAGILHFEARESHSAPSHQLTNQMLCGRLDTFSNVVIWGNQFRLNVAGVQKKLNVHQKSDGSFWLANKEFPSTHIIKFAEEEHSTIILNELSCMRLAKAIGLEVANAKLLHFFDSHGKAKHSVISIERFDREALSNGTIRKCHIIDGCQALNLPPEHKYEQIFGRHPDVAHCRDGASLKALFAFARQQNFSHQNVMQMLSWVVFNLIVGNSDAHGKNISFFIDTTGISLAPFYDIVSIVFEARRIKNLDTDLAMAIGDEFDSDSITAFHLLSFAEEVNVTPAQLQTVVEKVALDCKRFATPVLFKNESMSKAELENLDQLIQLINQRADYFLIQTSLFEEVKKALL</sequence>
<name>A0A350P8N6_9ALTE</name>
<dbReference type="InterPro" id="IPR012893">
    <property type="entry name" value="HipA-like_C"/>
</dbReference>
<dbReference type="Pfam" id="PF07804">
    <property type="entry name" value="HipA_C"/>
    <property type="match status" value="1"/>
</dbReference>
<comment type="similarity">
    <text evidence="1">Belongs to the HipA Ser/Thr kinase family.</text>
</comment>